<name>L0RCC6_9BACT</name>
<dbReference type="InterPro" id="IPR029044">
    <property type="entry name" value="Nucleotide-diphossugar_trans"/>
</dbReference>
<dbReference type="Pfam" id="PF00483">
    <property type="entry name" value="NTP_transferase"/>
    <property type="match status" value="1"/>
</dbReference>
<dbReference type="Proteomes" id="UP000010808">
    <property type="component" value="Chromosome"/>
</dbReference>
<dbReference type="STRING" id="1121451.DESAM_20939"/>
<dbReference type="Gene3D" id="3.90.550.10">
    <property type="entry name" value="Spore Coat Polysaccharide Biosynthesis Protein SpsA, Chain A"/>
    <property type="match status" value="1"/>
</dbReference>
<proteinExistence type="predicted"/>
<dbReference type="InterPro" id="IPR046342">
    <property type="entry name" value="CBS_dom_sf"/>
</dbReference>
<dbReference type="AlphaFoldDB" id="L0RCC6"/>
<evidence type="ECO:0000259" key="2">
    <source>
        <dbReference type="PROSITE" id="PS51371"/>
    </source>
</evidence>
<dbReference type="Pfam" id="PF00571">
    <property type="entry name" value="CBS"/>
    <property type="match status" value="2"/>
</dbReference>
<evidence type="ECO:0000313" key="3">
    <source>
        <dbReference type="EMBL" id="CCO23226.1"/>
    </source>
</evidence>
<dbReference type="InterPro" id="IPR050486">
    <property type="entry name" value="Mannose-1P_guanyltransferase"/>
</dbReference>
<accession>L0RCC6</accession>
<protein>
    <submittedName>
        <fullName evidence="3">Nucleotidyltransferase family protein</fullName>
    </submittedName>
</protein>
<dbReference type="EMBL" id="FO203522">
    <property type="protein sequence ID" value="CCO23226.1"/>
    <property type="molecule type" value="Genomic_DNA"/>
</dbReference>
<dbReference type="SUPFAM" id="SSF53448">
    <property type="entry name" value="Nucleotide-diphospho-sugar transferases"/>
    <property type="match status" value="1"/>
</dbReference>
<dbReference type="KEGG" id="dhy:DESAM_20939"/>
<dbReference type="SUPFAM" id="SSF54631">
    <property type="entry name" value="CBS-domain pair"/>
    <property type="match status" value="1"/>
</dbReference>
<dbReference type="InterPro" id="IPR005835">
    <property type="entry name" value="NTP_transferase_dom"/>
</dbReference>
<evidence type="ECO:0000313" key="4">
    <source>
        <dbReference type="Proteomes" id="UP000010808"/>
    </source>
</evidence>
<dbReference type="GO" id="GO:0016740">
    <property type="term" value="F:transferase activity"/>
    <property type="evidence" value="ECO:0007669"/>
    <property type="project" value="UniProtKB-KW"/>
</dbReference>
<dbReference type="Gene3D" id="3.10.580.10">
    <property type="entry name" value="CBS-domain"/>
    <property type="match status" value="1"/>
</dbReference>
<keyword evidence="4" id="KW-1185">Reference proteome</keyword>
<feature type="domain" description="CBS" evidence="2">
    <location>
        <begin position="67"/>
        <end position="128"/>
    </location>
</feature>
<dbReference type="CDD" id="cd06426">
    <property type="entry name" value="NTP_transferase_like_2"/>
    <property type="match status" value="1"/>
</dbReference>
<reference evidence="3 4" key="1">
    <citation type="submission" date="2012-10" db="EMBL/GenBank/DDBJ databases">
        <authorList>
            <person name="Genoscope - CEA"/>
        </authorList>
    </citation>
    <scope>NUCLEOTIDE SEQUENCE [LARGE SCALE GENOMIC DNA]</scope>
    <source>
        <strain evidence="4">AM13 / DSM 14728</strain>
    </source>
</reference>
<feature type="domain" description="CBS" evidence="2">
    <location>
        <begin position="1"/>
        <end position="59"/>
    </location>
</feature>
<sequence>MNQNTPKYIVSQETTIKECLQRLNQAGVGILLVCDSETRLQGVITDGDIRRAFLKNISFEKSCSKIANTSPLTVTGRPSNEEALHLMSSGNPFTVHQLPVLDEHGKVKDLILRSEISDQTRTSQMNAVIMAGGFGTRLRPFTKSTPKPMLPVGGTPLLERIIDQLKKNKIDNINITTHYLPEKIKDYFGNGEKYGVNINYITEDEPLGTAGALGFIEKSNHPVLIINGDILTQVDFSAMLNFHKEQKSALTIGVRMYEFKIPFGVVECAGPRVCTISEKPVKNVLVNAGIYLMEPEVHARIPQNKFMNMTDVIELLLKEGKTVSSFPIMEYWLDIGQIEDYNKAQSDIKKIKRSE</sequence>
<organism evidence="3 4">
    <name type="scientific">Maridesulfovibrio hydrothermalis AM13 = DSM 14728</name>
    <dbReference type="NCBI Taxonomy" id="1121451"/>
    <lineage>
        <taxon>Bacteria</taxon>
        <taxon>Pseudomonadati</taxon>
        <taxon>Thermodesulfobacteriota</taxon>
        <taxon>Desulfovibrionia</taxon>
        <taxon>Desulfovibrionales</taxon>
        <taxon>Desulfovibrionaceae</taxon>
        <taxon>Maridesulfovibrio</taxon>
    </lineage>
</organism>
<keyword evidence="1" id="KW-0129">CBS domain</keyword>
<dbReference type="HOGENOM" id="CLU_045375_0_0_7"/>
<keyword evidence="3" id="KW-0808">Transferase</keyword>
<evidence type="ECO:0000256" key="1">
    <source>
        <dbReference type="PROSITE-ProRule" id="PRU00703"/>
    </source>
</evidence>
<dbReference type="PANTHER" id="PTHR22572">
    <property type="entry name" value="SUGAR-1-PHOSPHATE GUANYL TRANSFERASE"/>
    <property type="match status" value="1"/>
</dbReference>
<dbReference type="OrthoDB" id="9788272at2"/>
<dbReference type="PATRIC" id="fig|1121451.3.peg.1209"/>
<dbReference type="eggNOG" id="COG1208">
    <property type="taxonomic scope" value="Bacteria"/>
</dbReference>
<gene>
    <name evidence="3" type="ORF">DESAM_20939</name>
</gene>
<dbReference type="PROSITE" id="PS51371">
    <property type="entry name" value="CBS"/>
    <property type="match status" value="2"/>
</dbReference>
<dbReference type="InterPro" id="IPR000644">
    <property type="entry name" value="CBS_dom"/>
</dbReference>
<dbReference type="SMART" id="SM00116">
    <property type="entry name" value="CBS"/>
    <property type="match status" value="2"/>
</dbReference>
<dbReference type="RefSeq" id="WP_015335831.1">
    <property type="nucleotide sequence ID" value="NC_020055.1"/>
</dbReference>